<dbReference type="Proteomes" id="UP000236262">
    <property type="component" value="Unassembled WGS sequence"/>
</dbReference>
<dbReference type="AlphaFoldDB" id="A0A3G6RR46"/>
<evidence type="ECO:0000313" key="3">
    <source>
        <dbReference type="Proteomes" id="UP000236262"/>
    </source>
</evidence>
<dbReference type="RefSeq" id="WP_103292704.1">
    <property type="nucleotide sequence ID" value="NZ_CP033924.1"/>
</dbReference>
<dbReference type="Proteomes" id="UP000279972">
    <property type="component" value="Chromosome"/>
</dbReference>
<accession>A0A3G6RR46</accession>
<dbReference type="EMBL" id="CP033924">
    <property type="protein sequence ID" value="AZA83960.1"/>
    <property type="molecule type" value="Genomic_DNA"/>
</dbReference>
<evidence type="ECO:0000313" key="2">
    <source>
        <dbReference type="EMBL" id="PNW12517.1"/>
    </source>
</evidence>
<reference evidence="2 3" key="1">
    <citation type="submission" date="2018-01" db="EMBL/GenBank/DDBJ databases">
        <title>Draft genome sequences of Chryseobacterium lactis NCTC11390, Chryseobacterium oncorhynchi 701B-08, and Chryseobacterium viscerum 687B-08.</title>
        <authorList>
            <person name="Jeong J.-J."/>
            <person name="Lee Y.J."/>
            <person name="Park B."/>
            <person name="Choi I.-G."/>
            <person name="Kim K.D."/>
        </authorList>
    </citation>
    <scope>NUCLEOTIDE SEQUENCE [LARGE SCALE GENOMIC DNA]</scope>
    <source>
        <strain evidence="2 3">NCTC11390</strain>
    </source>
</reference>
<reference evidence="1 4" key="2">
    <citation type="submission" date="2018-11" db="EMBL/GenBank/DDBJ databases">
        <title>Proposal to divide the Flavobacteriaceae and reorganize its genera based on Amino Acid Identity values calculated from whole genome sequences.</title>
        <authorList>
            <person name="Nicholson A.C."/>
            <person name="Gulvik C.A."/>
            <person name="Whitney A.M."/>
            <person name="Humrighouse B.W."/>
            <person name="Bell M."/>
            <person name="Holmes B."/>
            <person name="Steigerwalt A.G."/>
            <person name="Villarma A."/>
            <person name="Sheth M."/>
            <person name="Batra D."/>
            <person name="Pryor J."/>
            <person name="Bernardet J.-F."/>
            <person name="Hugo C."/>
            <person name="Kampfer P."/>
            <person name="Newman J."/>
            <person name="McQuiston J.R."/>
        </authorList>
    </citation>
    <scope>NUCLEOTIDE SEQUENCE [LARGE SCALE GENOMIC DNA]</scope>
    <source>
        <strain evidence="1 4">KC_1864</strain>
    </source>
</reference>
<keyword evidence="4" id="KW-1185">Reference proteome</keyword>
<organism evidence="2 3">
    <name type="scientific">Chryseobacterium lactis</name>
    <dbReference type="NCBI Taxonomy" id="1241981"/>
    <lineage>
        <taxon>Bacteria</taxon>
        <taxon>Pseudomonadati</taxon>
        <taxon>Bacteroidota</taxon>
        <taxon>Flavobacteriia</taxon>
        <taxon>Flavobacteriales</taxon>
        <taxon>Weeksellaceae</taxon>
        <taxon>Chryseobacterium group</taxon>
        <taxon>Chryseobacterium</taxon>
    </lineage>
</organism>
<dbReference type="EMBL" id="PPEH01000006">
    <property type="protein sequence ID" value="PNW12517.1"/>
    <property type="molecule type" value="Genomic_DNA"/>
</dbReference>
<name>A0A3G6RR46_CHRLC</name>
<dbReference type="OrthoDB" id="531614at2"/>
<evidence type="ECO:0000313" key="4">
    <source>
        <dbReference type="Proteomes" id="UP000279972"/>
    </source>
</evidence>
<protein>
    <submittedName>
        <fullName evidence="2">Uncharacterized protein</fullName>
    </submittedName>
</protein>
<proteinExistence type="predicted"/>
<evidence type="ECO:0000313" key="1">
    <source>
        <dbReference type="EMBL" id="AZA83960.1"/>
    </source>
</evidence>
<gene>
    <name evidence="2" type="ORF">C1637_15790</name>
    <name evidence="1" type="ORF">EG342_19620</name>
</gene>
<dbReference type="KEGG" id="clac:EG342_19620"/>
<sequence>MKQDDIDRFIERNLKNFSVNSTGWNEIIRQMLFEFAIGGWNLDNDVFGQEKLGELRCHTYSENPDLNTVIKNITNKYLILSAETCEICGSEGKKRYGDLWEATLCLNHYLDQKISIEIDDERNIKIRKKAIINIREIVKVEVEDDLQKLQLYTKEKTFSFSSYEPNYYLLLKILPRELFPLDMQKNITNLFMNLQYCEICGYKAVHKECCLRCYNEPWNDSKPFIEDYGVKENYIKNCQIDIFIDEDDFEKCFKCDRSFEKSPDHQILFEYHDLREYEKLHF</sequence>